<dbReference type="OrthoDB" id="9804578at2"/>
<evidence type="ECO:0000256" key="4">
    <source>
        <dbReference type="ARBA" id="ARBA00022605"/>
    </source>
</evidence>
<comment type="subunit">
    <text evidence="2">Tetramer of two alpha and two beta chains.</text>
</comment>
<evidence type="ECO:0000256" key="6">
    <source>
        <dbReference type="ARBA" id="ARBA00023141"/>
    </source>
</evidence>
<dbReference type="EC" id="4.2.1.20" evidence="3"/>
<dbReference type="Gene3D" id="3.20.20.70">
    <property type="entry name" value="Aldolase class I"/>
    <property type="match status" value="1"/>
</dbReference>
<dbReference type="InterPro" id="IPR011060">
    <property type="entry name" value="RibuloseP-bd_barrel"/>
</dbReference>
<comment type="similarity">
    <text evidence="9">Belongs to the TrpA family.</text>
</comment>
<dbReference type="InterPro" id="IPR013785">
    <property type="entry name" value="Aldolase_TIM"/>
</dbReference>
<dbReference type="UniPathway" id="UPA00035">
    <property type="reaction ID" value="UER00044"/>
</dbReference>
<dbReference type="PANTHER" id="PTHR43406:SF1">
    <property type="entry name" value="TRYPTOPHAN SYNTHASE ALPHA CHAIN, CHLOROPLASTIC"/>
    <property type="match status" value="1"/>
</dbReference>
<evidence type="ECO:0000256" key="3">
    <source>
        <dbReference type="ARBA" id="ARBA00012043"/>
    </source>
</evidence>
<dbReference type="EMBL" id="CP012502">
    <property type="protein sequence ID" value="AOM84490.1"/>
    <property type="molecule type" value="Genomic_DNA"/>
</dbReference>
<proteinExistence type="inferred from homology"/>
<keyword evidence="5" id="KW-0822">Tryptophan biosynthesis</keyword>
<dbReference type="GO" id="GO:0005829">
    <property type="term" value="C:cytosol"/>
    <property type="evidence" value="ECO:0007669"/>
    <property type="project" value="TreeGrafter"/>
</dbReference>
<keyword evidence="4" id="KW-0028">Amino-acid biosynthesis</keyword>
<gene>
    <name evidence="10" type="primary">trpA-2</name>
    <name evidence="10" type="ORF">BBEV_3174</name>
</gene>
<dbReference type="KEGG" id="bbev:BBEV_3174"/>
<evidence type="ECO:0000313" key="11">
    <source>
        <dbReference type="Proteomes" id="UP000094463"/>
    </source>
</evidence>
<keyword evidence="7 10" id="KW-0456">Lyase</keyword>
<comment type="pathway">
    <text evidence="1">Amino-acid biosynthesis; L-tryptophan biosynthesis; L-tryptophan from chorismate: step 5/5.</text>
</comment>
<dbReference type="GO" id="GO:0004834">
    <property type="term" value="F:tryptophan synthase activity"/>
    <property type="evidence" value="ECO:0007669"/>
    <property type="project" value="UniProtKB-EC"/>
</dbReference>
<evidence type="ECO:0000313" key="10">
    <source>
        <dbReference type="EMBL" id="AOM84490.1"/>
    </source>
</evidence>
<dbReference type="NCBIfam" id="TIGR00262">
    <property type="entry name" value="trpA"/>
    <property type="match status" value="1"/>
</dbReference>
<dbReference type="Pfam" id="PF00290">
    <property type="entry name" value="Trp_syntA"/>
    <property type="match status" value="2"/>
</dbReference>
<dbReference type="CDD" id="cd04724">
    <property type="entry name" value="Tryptophan_synthase_alpha"/>
    <property type="match status" value="1"/>
</dbReference>
<evidence type="ECO:0000256" key="1">
    <source>
        <dbReference type="ARBA" id="ARBA00004733"/>
    </source>
</evidence>
<dbReference type="STRING" id="632773.BBEV_3174"/>
<reference evidence="10 11" key="1">
    <citation type="submission" date="2015-08" db="EMBL/GenBank/DDBJ databases">
        <title>The complete genome sequence of Bacillus beveridgei MLTeJB.</title>
        <authorList>
            <person name="Hanson T.E."/>
            <person name="Mesa C."/>
            <person name="Basesman S.M."/>
            <person name="Oremland R.S."/>
        </authorList>
    </citation>
    <scope>NUCLEOTIDE SEQUENCE [LARGE SCALE GENOMIC DNA]</scope>
    <source>
        <strain evidence="10 11">MLTeJB</strain>
    </source>
</reference>
<protein>
    <recommendedName>
        <fullName evidence="3">tryptophan synthase</fullName>
        <ecNumber evidence="3">4.2.1.20</ecNumber>
    </recommendedName>
</protein>
<evidence type="ECO:0000256" key="8">
    <source>
        <dbReference type="ARBA" id="ARBA00049047"/>
    </source>
</evidence>
<dbReference type="SUPFAM" id="SSF51366">
    <property type="entry name" value="Ribulose-phoshate binding barrel"/>
    <property type="match status" value="1"/>
</dbReference>
<evidence type="ECO:0000256" key="2">
    <source>
        <dbReference type="ARBA" id="ARBA00011270"/>
    </source>
</evidence>
<evidence type="ECO:0000256" key="9">
    <source>
        <dbReference type="RuleBase" id="RU003662"/>
    </source>
</evidence>
<sequence>MKNIIIYLTLAFPNEEKFFKILDMLDRLGVYAVEIGIPDDNPFMDGKTIQASHHDVLKRKYSPETIVSMIQTIMSDYRFETVLMGYQDSFESNRIIGHDALTDAHLLCVNKALTFADHPKVIQLYDPDMDESAIQATVKHNTLFAYCMSHKSKTGVQLETSTDTAETIETVKKHAAIPAFLGFGIKDDNHAEKAASMGADGIIIGSAFVSKSIHGSIADLEQYVKDMNQAFNNRLEVY</sequence>
<comment type="catalytic activity">
    <reaction evidence="8">
        <text>(1S,2R)-1-C-(indol-3-yl)glycerol 3-phosphate + L-serine = D-glyceraldehyde 3-phosphate + L-tryptophan + H2O</text>
        <dbReference type="Rhea" id="RHEA:10532"/>
        <dbReference type="ChEBI" id="CHEBI:15377"/>
        <dbReference type="ChEBI" id="CHEBI:33384"/>
        <dbReference type="ChEBI" id="CHEBI:57912"/>
        <dbReference type="ChEBI" id="CHEBI:58866"/>
        <dbReference type="ChEBI" id="CHEBI:59776"/>
        <dbReference type="EC" id="4.2.1.20"/>
    </reaction>
</comment>
<dbReference type="Proteomes" id="UP000094463">
    <property type="component" value="Chromosome"/>
</dbReference>
<organism evidence="10 11">
    <name type="scientific">Salisediminibacterium beveridgei</name>
    <dbReference type="NCBI Taxonomy" id="632773"/>
    <lineage>
        <taxon>Bacteria</taxon>
        <taxon>Bacillati</taxon>
        <taxon>Bacillota</taxon>
        <taxon>Bacilli</taxon>
        <taxon>Bacillales</taxon>
        <taxon>Bacillaceae</taxon>
        <taxon>Salisediminibacterium</taxon>
    </lineage>
</organism>
<name>A0A1D7QZV0_9BACI</name>
<evidence type="ECO:0000256" key="5">
    <source>
        <dbReference type="ARBA" id="ARBA00022822"/>
    </source>
</evidence>
<dbReference type="RefSeq" id="WP_069366367.1">
    <property type="nucleotide sequence ID" value="NZ_CP012502.1"/>
</dbReference>
<accession>A0A1D7QZV0</accession>
<dbReference type="InterPro" id="IPR002028">
    <property type="entry name" value="Trp_synthase_suA"/>
</dbReference>
<keyword evidence="6" id="KW-0057">Aromatic amino acid biosynthesis</keyword>
<keyword evidence="11" id="KW-1185">Reference proteome</keyword>
<dbReference type="AlphaFoldDB" id="A0A1D7QZV0"/>
<dbReference type="PANTHER" id="PTHR43406">
    <property type="entry name" value="TRYPTOPHAN SYNTHASE, ALPHA CHAIN"/>
    <property type="match status" value="1"/>
</dbReference>
<evidence type="ECO:0000256" key="7">
    <source>
        <dbReference type="ARBA" id="ARBA00023239"/>
    </source>
</evidence>